<name>A0A559KFU0_9BACL</name>
<accession>A0A559KFU0</accession>
<proteinExistence type="predicted"/>
<sequence>MLGITPEQIIENLKSVMESQKHNERLLALTKDPRQADIIKSLIQDNQINIDTLKDLYRQMTCDPLVLPSTAEPTFTSYLEGIKLAIMQKVKQFDRLLYLYYTTTSETIQKVILFQASLILVHLRYLDYLLVKNSSQLSTNSALA</sequence>
<evidence type="ECO:0000313" key="1">
    <source>
        <dbReference type="EMBL" id="TVY10994.1"/>
    </source>
</evidence>
<reference evidence="1 2" key="1">
    <citation type="submission" date="2019-07" db="EMBL/GenBank/DDBJ databases">
        <authorList>
            <person name="Kim J."/>
        </authorList>
    </citation>
    <scope>NUCLEOTIDE SEQUENCE [LARGE SCALE GENOMIC DNA]</scope>
    <source>
        <strain evidence="1 2">JC52</strain>
    </source>
</reference>
<keyword evidence="2" id="KW-1185">Reference proteome</keyword>
<dbReference type="EMBL" id="VNJI01000005">
    <property type="protein sequence ID" value="TVY10994.1"/>
    <property type="molecule type" value="Genomic_DNA"/>
</dbReference>
<evidence type="ECO:0000313" key="2">
    <source>
        <dbReference type="Proteomes" id="UP000317036"/>
    </source>
</evidence>
<dbReference type="Proteomes" id="UP000317036">
    <property type="component" value="Unassembled WGS sequence"/>
</dbReference>
<gene>
    <name evidence="1" type="ORF">FPZ49_05855</name>
</gene>
<dbReference type="AlphaFoldDB" id="A0A559KFU0"/>
<comment type="caution">
    <text evidence="1">The sequence shown here is derived from an EMBL/GenBank/DDBJ whole genome shotgun (WGS) entry which is preliminary data.</text>
</comment>
<organism evidence="1 2">
    <name type="scientific">Paenibacillus cremeus</name>
    <dbReference type="NCBI Taxonomy" id="2163881"/>
    <lineage>
        <taxon>Bacteria</taxon>
        <taxon>Bacillati</taxon>
        <taxon>Bacillota</taxon>
        <taxon>Bacilli</taxon>
        <taxon>Bacillales</taxon>
        <taxon>Paenibacillaceae</taxon>
        <taxon>Paenibacillus</taxon>
    </lineage>
</organism>
<protein>
    <submittedName>
        <fullName evidence="1">Uncharacterized protein</fullName>
    </submittedName>
</protein>